<feature type="transmembrane region" description="Helical" evidence="1">
    <location>
        <begin position="156"/>
        <end position="177"/>
    </location>
</feature>
<feature type="transmembrane region" description="Helical" evidence="1">
    <location>
        <begin position="274"/>
        <end position="296"/>
    </location>
</feature>
<dbReference type="InterPro" id="IPR037185">
    <property type="entry name" value="EmrE-like"/>
</dbReference>
<evidence type="ECO:0000313" key="5">
    <source>
        <dbReference type="RefSeq" id="XP_019617831.1"/>
    </source>
</evidence>
<feature type="transmembrane region" description="Helical" evidence="1">
    <location>
        <begin position="125"/>
        <end position="144"/>
    </location>
</feature>
<feature type="transmembrane region" description="Helical" evidence="1">
    <location>
        <begin position="97"/>
        <end position="118"/>
    </location>
</feature>
<keyword evidence="4" id="KW-1185">Reference proteome</keyword>
<feature type="transmembrane region" description="Helical" evidence="1">
    <location>
        <begin position="248"/>
        <end position="268"/>
    </location>
</feature>
<proteinExistence type="predicted"/>
<evidence type="ECO:0000313" key="4">
    <source>
        <dbReference type="Proteomes" id="UP000515135"/>
    </source>
</evidence>
<feature type="transmembrane region" description="Helical" evidence="1">
    <location>
        <begin position="220"/>
        <end position="241"/>
    </location>
</feature>
<keyword evidence="1" id="KW-0472">Membrane</keyword>
<feature type="transmembrane region" description="Helical" evidence="1">
    <location>
        <begin position="39"/>
        <end position="59"/>
    </location>
</feature>
<protein>
    <submittedName>
        <fullName evidence="5">Uncharacterized protein LOC109465131</fullName>
    </submittedName>
</protein>
<keyword evidence="1" id="KW-1133">Transmembrane helix</keyword>
<name>A0A6P4YL24_BRABE</name>
<evidence type="ECO:0000256" key="2">
    <source>
        <dbReference type="SAM" id="SignalP"/>
    </source>
</evidence>
<keyword evidence="2" id="KW-0732">Signal</keyword>
<dbReference type="OrthoDB" id="10092611at2759"/>
<feature type="transmembrane region" description="Helical" evidence="1">
    <location>
        <begin position="71"/>
        <end position="91"/>
    </location>
</feature>
<keyword evidence="1" id="KW-0812">Transmembrane</keyword>
<dbReference type="AlphaFoldDB" id="A0A6P4YL24"/>
<dbReference type="RefSeq" id="XP_019617831.1">
    <property type="nucleotide sequence ID" value="XM_019762272.1"/>
</dbReference>
<gene>
    <name evidence="5" type="primary">LOC109465131</name>
</gene>
<dbReference type="InterPro" id="IPR000620">
    <property type="entry name" value="EamA_dom"/>
</dbReference>
<dbReference type="GO" id="GO:0016020">
    <property type="term" value="C:membrane"/>
    <property type="evidence" value="ECO:0007669"/>
    <property type="project" value="InterPro"/>
</dbReference>
<dbReference type="GeneID" id="109465131"/>
<sequence length="316" mass="33985">MSWKAAKGPLLNLLCTILLALSAEFMALSHMGGIPGFQLLFLLRVTQFLTVVVFVPCFCPKLVGENLRQNLQLFLSTVVNAVANTLMYLSFTYAAPGIAFGIVQGTVPLFTTCIGFIILKETVTLIPCCGILISVIGVVLVGIGMGHEGADSTQKLVISILLPLAAALARAPGMVLSRAVLKDLPGLTIMLYLSMFGTAAQFILTYSLETPVWTMSAQTAGYVAGLGLTQSLATLTLLGVLDVEKAAIAVAMGTLVVPITILMDYLFLSKVPVLLKWVGLSLVVVGTVVLSIYTWWKHHQEEKHKKLLDELDFSEN</sequence>
<evidence type="ECO:0000256" key="1">
    <source>
        <dbReference type="SAM" id="Phobius"/>
    </source>
</evidence>
<evidence type="ECO:0000259" key="3">
    <source>
        <dbReference type="Pfam" id="PF00892"/>
    </source>
</evidence>
<dbReference type="SUPFAM" id="SSF103481">
    <property type="entry name" value="Multidrug resistance efflux transporter EmrE"/>
    <property type="match status" value="1"/>
</dbReference>
<dbReference type="Pfam" id="PF00892">
    <property type="entry name" value="EamA"/>
    <property type="match status" value="1"/>
</dbReference>
<feature type="chain" id="PRO_5028454749" evidence="2">
    <location>
        <begin position="23"/>
        <end position="316"/>
    </location>
</feature>
<dbReference type="Gene3D" id="1.10.3730.20">
    <property type="match status" value="1"/>
</dbReference>
<feature type="domain" description="EamA" evidence="3">
    <location>
        <begin position="13"/>
        <end position="141"/>
    </location>
</feature>
<dbReference type="Proteomes" id="UP000515135">
    <property type="component" value="Unplaced"/>
</dbReference>
<dbReference type="PANTHER" id="PTHR22911">
    <property type="entry name" value="ACYL-MALONYL CONDENSING ENZYME-RELATED"/>
    <property type="match status" value="1"/>
</dbReference>
<dbReference type="PANTHER" id="PTHR22911:SF137">
    <property type="entry name" value="SOLUTE CARRIER FAMILY 35 MEMBER G2-RELATED"/>
    <property type="match status" value="1"/>
</dbReference>
<feature type="transmembrane region" description="Helical" evidence="1">
    <location>
        <begin position="189"/>
        <end position="208"/>
    </location>
</feature>
<accession>A0A6P4YL24</accession>
<organism evidence="4 5">
    <name type="scientific">Branchiostoma belcheri</name>
    <name type="common">Amphioxus</name>
    <dbReference type="NCBI Taxonomy" id="7741"/>
    <lineage>
        <taxon>Eukaryota</taxon>
        <taxon>Metazoa</taxon>
        <taxon>Chordata</taxon>
        <taxon>Cephalochordata</taxon>
        <taxon>Leptocardii</taxon>
        <taxon>Amphioxiformes</taxon>
        <taxon>Branchiostomatidae</taxon>
        <taxon>Branchiostoma</taxon>
    </lineage>
</organism>
<reference evidence="5" key="1">
    <citation type="submission" date="2025-08" db="UniProtKB">
        <authorList>
            <consortium name="RefSeq"/>
        </authorList>
    </citation>
    <scope>IDENTIFICATION</scope>
    <source>
        <tissue evidence="5">Gonad</tissue>
    </source>
</reference>
<feature type="signal peptide" evidence="2">
    <location>
        <begin position="1"/>
        <end position="22"/>
    </location>
</feature>
<dbReference type="KEGG" id="bbel:109465131"/>